<evidence type="ECO:0000256" key="1">
    <source>
        <dbReference type="SAM" id="Phobius"/>
    </source>
</evidence>
<feature type="domain" description="TadE-like" evidence="2">
    <location>
        <begin position="14"/>
        <end position="55"/>
    </location>
</feature>
<keyword evidence="4" id="KW-1185">Reference proteome</keyword>
<dbReference type="InterPro" id="IPR012495">
    <property type="entry name" value="TadE-like_dom"/>
</dbReference>
<accession>A0A7W4IZR5</accession>
<proteinExistence type="predicted"/>
<protein>
    <recommendedName>
        <fullName evidence="2">TadE-like domain-containing protein</fullName>
    </recommendedName>
</protein>
<dbReference type="Proteomes" id="UP000577891">
    <property type="component" value="Unassembled WGS sequence"/>
</dbReference>
<keyword evidence="1" id="KW-0812">Transmembrane</keyword>
<evidence type="ECO:0000259" key="2">
    <source>
        <dbReference type="Pfam" id="PF07811"/>
    </source>
</evidence>
<evidence type="ECO:0000313" key="3">
    <source>
        <dbReference type="EMBL" id="MBB2172068.1"/>
    </source>
</evidence>
<dbReference type="EMBL" id="JABEQE010000005">
    <property type="protein sequence ID" value="MBB2172068.1"/>
    <property type="molecule type" value="Genomic_DNA"/>
</dbReference>
<gene>
    <name evidence="3" type="ORF">HLH35_08015</name>
</gene>
<evidence type="ECO:0000313" key="4">
    <source>
        <dbReference type="Proteomes" id="UP000577891"/>
    </source>
</evidence>
<dbReference type="RefSeq" id="WP_182978639.1">
    <property type="nucleotide sequence ID" value="NZ_BAABGB010000006.1"/>
</dbReference>
<reference evidence="3 4" key="1">
    <citation type="submission" date="2020-04" db="EMBL/GenBank/DDBJ databases">
        <title>Description of novel Gluconacetobacter.</title>
        <authorList>
            <person name="Sombolestani A."/>
        </authorList>
    </citation>
    <scope>NUCLEOTIDE SEQUENCE [LARGE SCALE GENOMIC DNA]</scope>
    <source>
        <strain evidence="3 4">LMG 27724</strain>
    </source>
</reference>
<dbReference type="Pfam" id="PF07811">
    <property type="entry name" value="TadE"/>
    <property type="match status" value="1"/>
</dbReference>
<comment type="caution">
    <text evidence="3">The sequence shown here is derived from an EMBL/GenBank/DDBJ whole genome shotgun (WGS) entry which is preliminary data.</text>
</comment>
<feature type="transmembrane region" description="Helical" evidence="1">
    <location>
        <begin position="20"/>
        <end position="41"/>
    </location>
</feature>
<dbReference type="AlphaFoldDB" id="A0A7W4IZR5"/>
<keyword evidence="1" id="KW-1133">Transmembrane helix</keyword>
<sequence length="137" mass="14571">MSRRHDLTHDTRAAAAVEFAVVAGMFLVMLVGAIELGLQWWTRDCLQMTADLTARCVALGACSDDPVGFAKGQATDWALPGAVASLLVDDNASSCHGMGVQGGRFVIVQIRSDFWSGLPFPFFASSLSVSACYPRAS</sequence>
<keyword evidence="1" id="KW-0472">Membrane</keyword>
<organism evidence="3 4">
    <name type="scientific">Gluconacetobacter asukensis</name>
    <dbReference type="NCBI Taxonomy" id="1017181"/>
    <lineage>
        <taxon>Bacteria</taxon>
        <taxon>Pseudomonadati</taxon>
        <taxon>Pseudomonadota</taxon>
        <taxon>Alphaproteobacteria</taxon>
        <taxon>Acetobacterales</taxon>
        <taxon>Acetobacteraceae</taxon>
        <taxon>Gluconacetobacter</taxon>
    </lineage>
</organism>
<name>A0A7W4IZR5_9PROT</name>